<reference evidence="1 2" key="1">
    <citation type="submission" date="2020-02" db="EMBL/GenBank/DDBJ databases">
        <authorList>
            <person name="Hogendoorn C."/>
        </authorList>
    </citation>
    <scope>NUCLEOTIDE SEQUENCE [LARGE SCALE GENOMIC DNA]</scope>
    <source>
        <strain evidence="1">R501</strain>
    </source>
</reference>
<dbReference type="EMBL" id="LR778114">
    <property type="protein sequence ID" value="CAB1128251.1"/>
    <property type="molecule type" value="Genomic_DNA"/>
</dbReference>
<keyword evidence="2" id="KW-1185">Reference proteome</keyword>
<name>A0A6F8ZE95_9FIRM</name>
<sequence>MKGRVVGTYLHGSLLPKNPHLADLLLRWALERRGQDPALEPLDAAEEWAAHAVLVGRVPGGRLTREAGKKRALERG</sequence>
<dbReference type="KEGG" id="hfv:R50_0745"/>
<organism evidence="1 2">
    <name type="scientific">Candidatus Hydrogenisulfobacillus filiaventi</name>
    <dbReference type="NCBI Taxonomy" id="2707344"/>
    <lineage>
        <taxon>Bacteria</taxon>
        <taxon>Bacillati</taxon>
        <taxon>Bacillota</taxon>
        <taxon>Clostridia</taxon>
        <taxon>Eubacteriales</taxon>
        <taxon>Clostridiales Family XVII. Incertae Sedis</taxon>
        <taxon>Candidatus Hydrogenisulfobacillus</taxon>
    </lineage>
</organism>
<accession>A0A6F8ZE95</accession>
<gene>
    <name evidence="1" type="ORF">R50_0745</name>
</gene>
<evidence type="ECO:0000313" key="1">
    <source>
        <dbReference type="EMBL" id="CAB1128251.1"/>
    </source>
</evidence>
<dbReference type="AlphaFoldDB" id="A0A6F8ZE95"/>
<evidence type="ECO:0000313" key="2">
    <source>
        <dbReference type="Proteomes" id="UP000503399"/>
    </source>
</evidence>
<protein>
    <submittedName>
        <fullName evidence="1">Uncharacterized protein</fullName>
    </submittedName>
</protein>
<dbReference type="Proteomes" id="UP000503399">
    <property type="component" value="Chromosome"/>
</dbReference>
<proteinExistence type="predicted"/>